<evidence type="ECO:0000313" key="4">
    <source>
        <dbReference type="Proteomes" id="UP001159427"/>
    </source>
</evidence>
<dbReference type="PANTHER" id="PTHR45598">
    <property type="entry name" value="PROTEIN CBG11839-RELATED"/>
    <property type="match status" value="1"/>
</dbReference>
<reference evidence="3 4" key="1">
    <citation type="submission" date="2022-05" db="EMBL/GenBank/DDBJ databases">
        <authorList>
            <consortium name="Genoscope - CEA"/>
            <person name="William W."/>
        </authorList>
    </citation>
    <scope>NUCLEOTIDE SEQUENCE [LARGE SCALE GENOMIC DNA]</scope>
</reference>
<feature type="compositionally biased region" description="Polar residues" evidence="1">
    <location>
        <begin position="196"/>
        <end position="209"/>
    </location>
</feature>
<feature type="region of interest" description="Disordered" evidence="1">
    <location>
        <begin position="191"/>
        <end position="210"/>
    </location>
</feature>
<proteinExistence type="predicted"/>
<keyword evidence="2" id="KW-0472">Membrane</keyword>
<evidence type="ECO:0000313" key="3">
    <source>
        <dbReference type="EMBL" id="CAH3160025.1"/>
    </source>
</evidence>
<evidence type="ECO:0000256" key="1">
    <source>
        <dbReference type="SAM" id="MobiDB-lite"/>
    </source>
</evidence>
<evidence type="ECO:0000256" key="2">
    <source>
        <dbReference type="SAM" id="Phobius"/>
    </source>
</evidence>
<name>A0ABN8QCH6_9CNID</name>
<keyword evidence="2" id="KW-1133">Transmembrane helix</keyword>
<accession>A0ABN8QCH6</accession>
<dbReference type="PANTHER" id="PTHR45598:SF1">
    <property type="entry name" value="4FE-4S FERREDOXIN-TYPE DOMAIN-CONTAINING PROTEIN"/>
    <property type="match status" value="1"/>
</dbReference>
<sequence length="756" mass="83075">MAAEKEPDSKEEFSDEKLKKSTRKTKVIVIAALTVFLLLGAVVSVALYLTINQSTPSQSNRLTDVNLNTGDTLTYQVDQDIEAETGNKKQRGTIRAVVGIMVLNKTSEEYWFLMQFNVSQVSGEVDIVDGNETIDFFLIRFHLDSGNSSHGSNVSFEIYGMNSTDDGKLRLVHGILQQLLPTVKRDLYEKVDGKPTDSNSLSPEQSPLLPQSVRMHREANTSDKDTVSIQNHFDGSDFVGMPSGVDLDMKYSDSALIKKSNGMVSESRVYFSEQLNLGGEIDGQSGGGVPTMKVTLMSRISLVETEYFGFADLETDDLFVKLVVRKATASISVNNTQSESSEQSISGDASLKRSRRSVYNNVSNVNESQVAEIWDRIPPVCLFVNRTTFLLLNETVLGVRVKLLASLTVNIDGVGMPQIEVELTLKIGVRLIRTVYRRNFTIPPQLGMGSTVIEAQRRILLSLDLSDFSIQSLTTELLLIFNVQFRVSLPADGNSLDPLKLKVKVEPITKISLFVKTFRFRYHWFRHTQVRANMQGTLVDVSLPVTLSFCNDTLCASLSVRLNALRLGGGITIWLPRRVIKRVCGFKWEWTRLWRSRWGWRWGRKRIRKCSSQIRRLYVNKLLLLSSVLYPTVNRNETLLQVCNITKNESISISPSLSPSTSFSLSASISLSNSVSISPTTSASTSASLSTSASPSSSLSMSASPSTSISTSTAPSTSISALPSPSASLSISASPSTSLSISIAPTSSTLVIASSA</sequence>
<organism evidence="3 4">
    <name type="scientific">Porites evermanni</name>
    <dbReference type="NCBI Taxonomy" id="104178"/>
    <lineage>
        <taxon>Eukaryota</taxon>
        <taxon>Metazoa</taxon>
        <taxon>Cnidaria</taxon>
        <taxon>Anthozoa</taxon>
        <taxon>Hexacorallia</taxon>
        <taxon>Scleractinia</taxon>
        <taxon>Fungiina</taxon>
        <taxon>Poritidae</taxon>
        <taxon>Porites</taxon>
    </lineage>
</organism>
<keyword evidence="4" id="KW-1185">Reference proteome</keyword>
<feature type="transmembrane region" description="Helical" evidence="2">
    <location>
        <begin position="27"/>
        <end position="51"/>
    </location>
</feature>
<feature type="region of interest" description="Disordered" evidence="1">
    <location>
        <begin position="680"/>
        <end position="733"/>
    </location>
</feature>
<dbReference type="EMBL" id="CALNXI010001205">
    <property type="protein sequence ID" value="CAH3160025.1"/>
    <property type="molecule type" value="Genomic_DNA"/>
</dbReference>
<protein>
    <submittedName>
        <fullName evidence="3">Uncharacterized protein</fullName>
    </submittedName>
</protein>
<dbReference type="Proteomes" id="UP001159427">
    <property type="component" value="Unassembled WGS sequence"/>
</dbReference>
<keyword evidence="2" id="KW-0812">Transmembrane</keyword>
<gene>
    <name evidence="3" type="ORF">PEVE_00003460</name>
</gene>
<comment type="caution">
    <text evidence="3">The sequence shown here is derived from an EMBL/GenBank/DDBJ whole genome shotgun (WGS) entry which is preliminary data.</text>
</comment>